<evidence type="ECO:0000259" key="4">
    <source>
        <dbReference type="SMART" id="SM00254"/>
    </source>
</evidence>
<evidence type="ECO:0000256" key="2">
    <source>
        <dbReference type="ARBA" id="ARBA00023157"/>
    </source>
</evidence>
<feature type="domain" description="ShKT" evidence="4">
    <location>
        <begin position="98"/>
        <end position="140"/>
    </location>
</feature>
<accession>A0A3P7JGA3</accession>
<reference evidence="5 6" key="1">
    <citation type="submission" date="2018-11" db="EMBL/GenBank/DDBJ databases">
        <authorList>
            <consortium name="Pathogen Informatics"/>
        </authorList>
    </citation>
    <scope>NUCLEOTIDE SEQUENCE [LARGE SCALE GENOMIC DNA]</scope>
</reference>
<dbReference type="FunFam" id="1.10.10.1940:FF:000002">
    <property type="entry name" value="PHAryngeal gland Toxin-related"/>
    <property type="match status" value="1"/>
</dbReference>
<feature type="signal peptide" evidence="3">
    <location>
        <begin position="1"/>
        <end position="17"/>
    </location>
</feature>
<name>A0A3P7JGA3_STRVU</name>
<evidence type="ECO:0000256" key="3">
    <source>
        <dbReference type="SAM" id="SignalP"/>
    </source>
</evidence>
<evidence type="ECO:0000256" key="1">
    <source>
        <dbReference type="ARBA" id="ARBA00022729"/>
    </source>
</evidence>
<dbReference type="AlphaFoldDB" id="A0A3P7JGA3"/>
<dbReference type="PANTHER" id="PTHR46219:SF15">
    <property type="entry name" value="SHKT DOMAIN-CONTAINING PROTEIN"/>
    <property type="match status" value="1"/>
</dbReference>
<keyword evidence="2" id="KW-1015">Disulfide bond</keyword>
<keyword evidence="6" id="KW-1185">Reference proteome</keyword>
<proteinExistence type="predicted"/>
<dbReference type="InterPro" id="IPR003582">
    <property type="entry name" value="ShKT_dom"/>
</dbReference>
<dbReference type="Gene3D" id="1.10.10.1940">
    <property type="match status" value="1"/>
</dbReference>
<dbReference type="Proteomes" id="UP000270094">
    <property type="component" value="Unassembled WGS sequence"/>
</dbReference>
<dbReference type="EMBL" id="UYYB01103527">
    <property type="protein sequence ID" value="VDM78979.1"/>
    <property type="molecule type" value="Genomic_DNA"/>
</dbReference>
<dbReference type="Pfam" id="PF01549">
    <property type="entry name" value="ShK"/>
    <property type="match status" value="2"/>
</dbReference>
<organism evidence="5 6">
    <name type="scientific">Strongylus vulgaris</name>
    <name type="common">Blood worm</name>
    <dbReference type="NCBI Taxonomy" id="40348"/>
    <lineage>
        <taxon>Eukaryota</taxon>
        <taxon>Metazoa</taxon>
        <taxon>Ecdysozoa</taxon>
        <taxon>Nematoda</taxon>
        <taxon>Chromadorea</taxon>
        <taxon>Rhabditida</taxon>
        <taxon>Rhabditina</taxon>
        <taxon>Rhabditomorpha</taxon>
        <taxon>Strongyloidea</taxon>
        <taxon>Strongylidae</taxon>
        <taxon>Strongylus</taxon>
    </lineage>
</organism>
<sequence>MITLAVAVLTSAHFVAAQLEICLNGGTGPCLNGACPVPNQRCINTTTGETCCELSQIASSTTTALTTISSNSTSAATTAAPMSSTNTAITPTTIGGVPCIDRVNPKTGKSDCSSMAHLCGNGKYYLVMHEQCPQTCGRCDSNGRVIPPPPVIPGDCADFSTEECLRLATYCYNPVYKDLMKQQCRKSCGYCY</sequence>
<evidence type="ECO:0000313" key="5">
    <source>
        <dbReference type="EMBL" id="VDM78979.1"/>
    </source>
</evidence>
<keyword evidence="1 3" id="KW-0732">Signal</keyword>
<protein>
    <recommendedName>
        <fullName evidence="4">ShKT domain-containing protein</fullName>
    </recommendedName>
</protein>
<dbReference type="Gene3D" id="1.10.10.1870">
    <property type="entry name" value="ShTK domain-like"/>
    <property type="match status" value="1"/>
</dbReference>
<feature type="domain" description="ShKT" evidence="4">
    <location>
        <begin position="155"/>
        <end position="192"/>
    </location>
</feature>
<dbReference type="PANTHER" id="PTHR46219">
    <property type="entry name" value="PROTEIN CBG11138"/>
    <property type="match status" value="1"/>
</dbReference>
<gene>
    <name evidence="5" type="ORF">SVUK_LOCUS13977</name>
</gene>
<dbReference type="OrthoDB" id="5855340at2759"/>
<evidence type="ECO:0000313" key="6">
    <source>
        <dbReference type="Proteomes" id="UP000270094"/>
    </source>
</evidence>
<dbReference type="SMART" id="SM00254">
    <property type="entry name" value="ShKT"/>
    <property type="match status" value="2"/>
</dbReference>
<feature type="chain" id="PRO_5018269523" description="ShKT domain-containing protein" evidence="3">
    <location>
        <begin position="18"/>
        <end position="192"/>
    </location>
</feature>